<dbReference type="PATRIC" id="fig|1305737.6.peg.1026"/>
<name>A0A0P7YF74_9BACT</name>
<keyword evidence="2" id="KW-0378">Hydrolase</keyword>
<feature type="domain" description="Metallo-beta-lactamase" evidence="1">
    <location>
        <begin position="100"/>
        <end position="295"/>
    </location>
</feature>
<gene>
    <name evidence="2" type="ORF">HLUCCX10_01850</name>
</gene>
<evidence type="ECO:0000313" key="3">
    <source>
        <dbReference type="Proteomes" id="UP000050421"/>
    </source>
</evidence>
<comment type="caution">
    <text evidence="2">The sequence shown here is derived from an EMBL/GenBank/DDBJ whole genome shotgun (WGS) entry which is preliminary data.</text>
</comment>
<dbReference type="EMBL" id="LJXT01000006">
    <property type="protein sequence ID" value="KPQ19753.1"/>
    <property type="molecule type" value="Genomic_DNA"/>
</dbReference>
<dbReference type="SUPFAM" id="SSF56281">
    <property type="entry name" value="Metallo-hydrolase/oxidoreductase"/>
    <property type="match status" value="1"/>
</dbReference>
<dbReference type="InterPro" id="IPR001279">
    <property type="entry name" value="Metallo-B-lactamas"/>
</dbReference>
<proteinExistence type="predicted"/>
<dbReference type="Proteomes" id="UP000050421">
    <property type="component" value="Unassembled WGS sequence"/>
</dbReference>
<dbReference type="GO" id="GO:0070290">
    <property type="term" value="F:N-acylphosphatidylethanolamine-specific phospholipase D activity"/>
    <property type="evidence" value="ECO:0007669"/>
    <property type="project" value="InterPro"/>
</dbReference>
<dbReference type="GO" id="GO:0008270">
    <property type="term" value="F:zinc ion binding"/>
    <property type="evidence" value="ECO:0007669"/>
    <property type="project" value="InterPro"/>
</dbReference>
<accession>A0A0P7YF74</accession>
<dbReference type="AlphaFoldDB" id="A0A0P7YF74"/>
<evidence type="ECO:0000313" key="2">
    <source>
        <dbReference type="EMBL" id="KPQ19753.1"/>
    </source>
</evidence>
<protein>
    <submittedName>
        <fullName evidence="2">Putative Zn-dependent hydrolases of the beta-lactamase fold</fullName>
    </submittedName>
</protein>
<dbReference type="PIRSF" id="PIRSF038896">
    <property type="entry name" value="NAPE-PLD"/>
    <property type="match status" value="1"/>
</dbReference>
<dbReference type="PANTHER" id="PTHR15032">
    <property type="entry name" value="N-ACYL-PHOSPHATIDYLETHANOLAMINE-HYDROLYZING PHOSPHOLIPASE D"/>
    <property type="match status" value="1"/>
</dbReference>
<organism evidence="2 3">
    <name type="scientific">Algoriphagus marincola HL-49</name>
    <dbReference type="NCBI Taxonomy" id="1305737"/>
    <lineage>
        <taxon>Bacteria</taxon>
        <taxon>Pseudomonadati</taxon>
        <taxon>Bacteroidota</taxon>
        <taxon>Cytophagia</taxon>
        <taxon>Cytophagales</taxon>
        <taxon>Cyclobacteriaceae</taxon>
        <taxon>Algoriphagus</taxon>
    </lineage>
</organism>
<dbReference type="Gene3D" id="3.60.15.10">
    <property type="entry name" value="Ribonuclease Z/Hydroxyacylglutathione hydrolase-like"/>
    <property type="match status" value="1"/>
</dbReference>
<dbReference type="Pfam" id="PF12706">
    <property type="entry name" value="Lactamase_B_2"/>
    <property type="match status" value="1"/>
</dbReference>
<evidence type="ECO:0000259" key="1">
    <source>
        <dbReference type="Pfam" id="PF12706"/>
    </source>
</evidence>
<dbReference type="GO" id="GO:0005737">
    <property type="term" value="C:cytoplasm"/>
    <property type="evidence" value="ECO:0007669"/>
    <property type="project" value="TreeGrafter"/>
</dbReference>
<dbReference type="STRING" id="1305737.GCA_000526355_00231"/>
<reference evidence="2 3" key="1">
    <citation type="submission" date="2015-09" db="EMBL/GenBank/DDBJ databases">
        <title>Identification and resolution of microdiversity through metagenomic sequencing of parallel consortia.</title>
        <authorList>
            <person name="Nelson W.C."/>
            <person name="Romine M.F."/>
            <person name="Lindemann S.R."/>
        </authorList>
    </citation>
    <scope>NUCLEOTIDE SEQUENCE [LARGE SCALE GENOMIC DNA]</scope>
    <source>
        <strain evidence="2">HL-49</strain>
    </source>
</reference>
<dbReference type="InterPro" id="IPR024884">
    <property type="entry name" value="NAPE-PLD"/>
</dbReference>
<sequence length="346" mass="40144">MPFHQFGGKVTPDLVDHYSKSENWKNGRFQNLQATSMNIDLKDFSKVLVQQFKGRSSRQPNRQIPMESFDQGKFLEGSSSAKFSWYGHSAILLRMSGMTIFIDPMMGPDASPIAPFQTKRFSDGTLDIIDDLPEIDLLIMTHDHYDHLDLESIRKLKAKTKRYAVALGVKRHLVKWGVDADLIDEFDWWQDRMIGPIQVTFTPTRHFSGRGLTDRAQTLWGGWVFQSSEESIWFSGDGGFGDHFEEIGRRFGGFDFAFMECGQYNEHWRQLHLFPDESVIASQKGLAKKIMPVHWAGFTLAPHHWKEPVEHFVQKARELKVDFIIPQIGQVRSILDTDWEEWWLEY</sequence>
<dbReference type="InterPro" id="IPR036866">
    <property type="entry name" value="RibonucZ/Hydroxyglut_hydro"/>
</dbReference>
<dbReference type="eggNOG" id="COG2220">
    <property type="taxonomic scope" value="Bacteria"/>
</dbReference>
<dbReference type="OrthoDB" id="9805728at2"/>
<dbReference type="PANTHER" id="PTHR15032:SF4">
    <property type="entry name" value="N-ACYL-PHOSPHATIDYLETHANOLAMINE-HYDROLYZING PHOSPHOLIPASE D"/>
    <property type="match status" value="1"/>
</dbReference>